<evidence type="ECO:0000313" key="3">
    <source>
        <dbReference type="Proteomes" id="UP000311382"/>
    </source>
</evidence>
<dbReference type="EMBL" id="SOZI01000037">
    <property type="protein sequence ID" value="TNY21768.1"/>
    <property type="molecule type" value="Genomic_DNA"/>
</dbReference>
<proteinExistence type="predicted"/>
<name>A0A5C5FY99_9BASI</name>
<dbReference type="AlphaFoldDB" id="A0A5C5FY99"/>
<feature type="compositionally biased region" description="Polar residues" evidence="1">
    <location>
        <begin position="494"/>
        <end position="507"/>
    </location>
</feature>
<comment type="caution">
    <text evidence="2">The sequence shown here is derived from an EMBL/GenBank/DDBJ whole genome shotgun (WGS) entry which is preliminary data.</text>
</comment>
<gene>
    <name evidence="2" type="ORF">DMC30DRAFT_182676</name>
</gene>
<feature type="compositionally biased region" description="Pro residues" evidence="1">
    <location>
        <begin position="513"/>
        <end position="526"/>
    </location>
</feature>
<feature type="compositionally biased region" description="Pro residues" evidence="1">
    <location>
        <begin position="481"/>
        <end position="493"/>
    </location>
</feature>
<keyword evidence="3" id="KW-1185">Reference proteome</keyword>
<sequence length="633" mass="66361">MSAGDTAPAATTNDVEQVLPAKLVKTEELDARDVVAALRQSVDSAAIEPTQAPAPETATTAAPSPSPSTSTARRTVLFADAASFPSNERFFQAVSDALLAQYGVRAVPSKRKETKVSARCARKQDEHGGCPFRACAVKKGDGQWVVRLPWCTWEHSHGPGPPQAATASTSSAPPASKLPAPVYPARDATFATAIAAYQAYVRALVRALGVSAVLKDNGGGSARILCNRKKIPQQARCGFNVLLRLDEALNEWSVDHSASNHEHNHGPHPQLLACPAWIPRIMDVNAREAMGLPPLSAATAQTAPRSPASATASPPATPAPAPPARAVAPKGPARVPAGLPGRGDVFSSLDAVWLAYVKAYVPSWGIGVFKLQSGASSQRGQIRCNRNAKPYLCPWTAVVEMLSPGRVTVAFARSKLVHNHGPHPNILADPSWRPTVLNKDARRALGMDAPPPPASQSSATKKRPPSPDLPPPPIKKRRSASPPPASSSRPPPSNQHAAPNGPRSSSSLREHPPSPFPSPSPAPNAPLAPSATPTSARPSSPALASFRAFLHALHPSTTPLAPHLLSASLSTPEDLAALLLLSPPVFNRFVEELSARVDAAGRSASPGEAVSLVQMKLFAVKMREARAGLAKTG</sequence>
<feature type="compositionally biased region" description="Low complexity" evidence="1">
    <location>
        <begin position="298"/>
        <end position="314"/>
    </location>
</feature>
<feature type="compositionally biased region" description="Low complexity" evidence="1">
    <location>
        <begin position="324"/>
        <end position="335"/>
    </location>
</feature>
<feature type="compositionally biased region" description="Low complexity" evidence="1">
    <location>
        <begin position="527"/>
        <end position="540"/>
    </location>
</feature>
<feature type="compositionally biased region" description="Low complexity" evidence="1">
    <location>
        <begin position="49"/>
        <end position="72"/>
    </location>
</feature>
<reference evidence="2 3" key="1">
    <citation type="submission" date="2019-03" db="EMBL/GenBank/DDBJ databases">
        <title>Rhodosporidium diobovatum UCD-FST 08-225 genome sequencing, assembly, and annotation.</title>
        <authorList>
            <person name="Fakankun I.U."/>
            <person name="Fristensky B."/>
            <person name="Levin D.B."/>
        </authorList>
    </citation>
    <scope>NUCLEOTIDE SEQUENCE [LARGE SCALE GENOMIC DNA]</scope>
    <source>
        <strain evidence="2 3">UCD-FST 08-225</strain>
    </source>
</reference>
<feature type="region of interest" description="Disordered" evidence="1">
    <location>
        <begin position="444"/>
        <end position="540"/>
    </location>
</feature>
<feature type="region of interest" description="Disordered" evidence="1">
    <location>
        <begin position="298"/>
        <end position="335"/>
    </location>
</feature>
<evidence type="ECO:0000313" key="2">
    <source>
        <dbReference type="EMBL" id="TNY21768.1"/>
    </source>
</evidence>
<accession>A0A5C5FY99</accession>
<protein>
    <submittedName>
        <fullName evidence="2">Uncharacterized protein</fullName>
    </submittedName>
</protein>
<dbReference type="OrthoDB" id="2530368at2759"/>
<feature type="compositionally biased region" description="Low complexity" evidence="1">
    <location>
        <begin position="163"/>
        <end position="177"/>
    </location>
</feature>
<organism evidence="2 3">
    <name type="scientific">Rhodotorula diobovata</name>
    <dbReference type="NCBI Taxonomy" id="5288"/>
    <lineage>
        <taxon>Eukaryota</taxon>
        <taxon>Fungi</taxon>
        <taxon>Dikarya</taxon>
        <taxon>Basidiomycota</taxon>
        <taxon>Pucciniomycotina</taxon>
        <taxon>Microbotryomycetes</taxon>
        <taxon>Sporidiobolales</taxon>
        <taxon>Sporidiobolaceae</taxon>
        <taxon>Rhodotorula</taxon>
    </lineage>
</organism>
<feature type="region of interest" description="Disordered" evidence="1">
    <location>
        <begin position="44"/>
        <end position="72"/>
    </location>
</feature>
<evidence type="ECO:0000256" key="1">
    <source>
        <dbReference type="SAM" id="MobiDB-lite"/>
    </source>
</evidence>
<feature type="region of interest" description="Disordered" evidence="1">
    <location>
        <begin position="157"/>
        <end position="177"/>
    </location>
</feature>
<dbReference type="Proteomes" id="UP000311382">
    <property type="component" value="Unassembled WGS sequence"/>
</dbReference>